<accession>A0A147IJW8</accession>
<dbReference type="PATRIC" id="fig|172044.3.peg.402"/>
<dbReference type="EMBL" id="LDTF01000121">
    <property type="protein sequence ID" value="KTT94494.1"/>
    <property type="molecule type" value="Genomic_DNA"/>
</dbReference>
<comment type="caution">
    <text evidence="1">The sequence shown here is derived from an EMBL/GenBank/DDBJ whole genome shotgun (WGS) entry which is preliminary data.</text>
</comment>
<feature type="non-terminal residue" evidence="1">
    <location>
        <position position="1"/>
    </location>
</feature>
<name>A0A147IJW8_9SPHN</name>
<dbReference type="RefSeq" id="WP_167345492.1">
    <property type="nucleotide sequence ID" value="NZ_LDTF01000121.1"/>
</dbReference>
<dbReference type="AlphaFoldDB" id="A0A147IJW8"/>
<sequence>SWLARQPDDREWYRYIADYYLARNRMKHAFAQNGIDPLVELDGGLDEVPADLRKRFAYWRNTPIDQMARGRDAMPGLTGSRVDCEGLLGFYDSIYRQGSSVAHYDLYSINMLGLYQGPEGLVLAPDPHMPIVIVLHCAIFDIVQCGEALAKAGVPAPVELLNALVEEWWACVRRTGILGDAPR</sequence>
<dbReference type="Proteomes" id="UP000073923">
    <property type="component" value="Unassembled WGS sequence"/>
</dbReference>
<organism evidence="1 2">
    <name type="scientific">Sphingomonas yabuuchiae</name>
    <dbReference type="NCBI Taxonomy" id="172044"/>
    <lineage>
        <taxon>Bacteria</taxon>
        <taxon>Pseudomonadati</taxon>
        <taxon>Pseudomonadota</taxon>
        <taxon>Alphaproteobacteria</taxon>
        <taxon>Sphingomonadales</taxon>
        <taxon>Sphingomonadaceae</taxon>
        <taxon>Sphingomonas</taxon>
    </lineage>
</organism>
<reference evidence="1 2" key="1">
    <citation type="journal article" date="2016" name="Front. Microbiol.">
        <title>Genomic Resource of Rice Seed Associated Bacteria.</title>
        <authorList>
            <person name="Midha S."/>
            <person name="Bansal K."/>
            <person name="Sharma S."/>
            <person name="Kumar N."/>
            <person name="Patil P.P."/>
            <person name="Chaudhry V."/>
            <person name="Patil P.B."/>
        </authorList>
    </citation>
    <scope>NUCLEOTIDE SEQUENCE [LARGE SCALE GENOMIC DNA]</scope>
    <source>
        <strain evidence="1 2">NS355</strain>
    </source>
</reference>
<evidence type="ECO:0000313" key="2">
    <source>
        <dbReference type="Proteomes" id="UP000073923"/>
    </source>
</evidence>
<protein>
    <submittedName>
        <fullName evidence="1">Uncharacterized protein</fullName>
    </submittedName>
</protein>
<gene>
    <name evidence="1" type="ORF">NS355_17325</name>
</gene>
<evidence type="ECO:0000313" key="1">
    <source>
        <dbReference type="EMBL" id="KTT94494.1"/>
    </source>
</evidence>
<proteinExistence type="predicted"/>